<dbReference type="InterPro" id="IPR012218">
    <property type="entry name" value="Cyt_c_BACSU-c550-type"/>
</dbReference>
<evidence type="ECO:0000256" key="7">
    <source>
        <dbReference type="PIRSR" id="PIRSR000025-2"/>
    </source>
</evidence>
<feature type="binding site" description="covalent" evidence="6">
    <location>
        <position position="69"/>
    </location>
    <ligand>
        <name>heme c</name>
        <dbReference type="ChEBI" id="CHEBI:61717"/>
    </ligand>
</feature>
<dbReference type="Proteomes" id="UP000294650">
    <property type="component" value="Unassembled WGS sequence"/>
</dbReference>
<feature type="binding site" description="axial binding residue" evidence="7">
    <location>
        <position position="108"/>
    </location>
    <ligand>
        <name>heme c</name>
        <dbReference type="ChEBI" id="CHEBI:61717"/>
    </ligand>
    <ligandPart>
        <name>Fe</name>
        <dbReference type="ChEBI" id="CHEBI:18248"/>
    </ligandPart>
</feature>
<evidence type="ECO:0000313" key="12">
    <source>
        <dbReference type="Proteomes" id="UP000294650"/>
    </source>
</evidence>
<dbReference type="GO" id="GO:0016020">
    <property type="term" value="C:membrane"/>
    <property type="evidence" value="ECO:0007669"/>
    <property type="project" value="InterPro"/>
</dbReference>
<dbReference type="InterPro" id="IPR054780">
    <property type="entry name" value="Cytochro_C550_firm"/>
</dbReference>
<dbReference type="GO" id="GO:0009055">
    <property type="term" value="F:electron transfer activity"/>
    <property type="evidence" value="ECO:0007669"/>
    <property type="project" value="InterPro"/>
</dbReference>
<feature type="binding site" description="covalent" evidence="6">
    <location>
        <position position="66"/>
    </location>
    <ligand>
        <name>heme c</name>
        <dbReference type="ChEBI" id="CHEBI:61717"/>
    </ligand>
</feature>
<evidence type="ECO:0000256" key="2">
    <source>
        <dbReference type="ARBA" id="ARBA00022617"/>
    </source>
</evidence>
<protein>
    <submittedName>
        <fullName evidence="11">Cytochrome c550</fullName>
    </submittedName>
</protein>
<dbReference type="SUPFAM" id="SSF46626">
    <property type="entry name" value="Cytochrome c"/>
    <property type="match status" value="1"/>
</dbReference>
<keyword evidence="1" id="KW-0813">Transport</keyword>
<evidence type="ECO:0000256" key="1">
    <source>
        <dbReference type="ARBA" id="ARBA00022448"/>
    </source>
</evidence>
<evidence type="ECO:0000256" key="5">
    <source>
        <dbReference type="ARBA" id="ARBA00023004"/>
    </source>
</evidence>
<dbReference type="PIRSF" id="PIRSF000025">
    <property type="entry name" value="Cytc_Bsub_c550"/>
    <property type="match status" value="1"/>
</dbReference>
<keyword evidence="9" id="KW-0472">Membrane</keyword>
<dbReference type="Gene3D" id="1.10.760.10">
    <property type="entry name" value="Cytochrome c-like domain"/>
    <property type="match status" value="1"/>
</dbReference>
<organism evidence="11 12">
    <name type="scientific">Melghiribacillus thermohalophilus</name>
    <dbReference type="NCBI Taxonomy" id="1324956"/>
    <lineage>
        <taxon>Bacteria</taxon>
        <taxon>Bacillati</taxon>
        <taxon>Bacillota</taxon>
        <taxon>Bacilli</taxon>
        <taxon>Bacillales</taxon>
        <taxon>Bacillaceae</taxon>
        <taxon>Melghiribacillus</taxon>
    </lineage>
</organism>
<keyword evidence="3 7" id="KW-0479">Metal-binding</keyword>
<accession>A0A4R3NC14</accession>
<evidence type="ECO:0000313" key="11">
    <source>
        <dbReference type="EMBL" id="TCT27004.1"/>
    </source>
</evidence>
<dbReference type="OrthoDB" id="7933886at2"/>
<name>A0A4R3NC14_9BACI</name>
<feature type="transmembrane region" description="Helical" evidence="9">
    <location>
        <begin position="6"/>
        <end position="28"/>
    </location>
</feature>
<feature type="compositionally biased region" description="Acidic residues" evidence="8">
    <location>
        <begin position="33"/>
        <end position="42"/>
    </location>
</feature>
<keyword evidence="9" id="KW-1133">Transmembrane helix</keyword>
<dbReference type="GO" id="GO:0020037">
    <property type="term" value="F:heme binding"/>
    <property type="evidence" value="ECO:0007669"/>
    <property type="project" value="InterPro"/>
</dbReference>
<dbReference type="AlphaFoldDB" id="A0A4R3NC14"/>
<keyword evidence="9" id="KW-0812">Transmembrane</keyword>
<keyword evidence="4" id="KW-0249">Electron transport</keyword>
<comment type="PTM">
    <text evidence="6">Binds 1 heme c group covalently per subunit.</text>
</comment>
<dbReference type="EMBL" id="SMAN01000001">
    <property type="protein sequence ID" value="TCT27004.1"/>
    <property type="molecule type" value="Genomic_DNA"/>
</dbReference>
<evidence type="ECO:0000256" key="4">
    <source>
        <dbReference type="ARBA" id="ARBA00022982"/>
    </source>
</evidence>
<dbReference type="InterPro" id="IPR009056">
    <property type="entry name" value="Cyt_c-like_dom"/>
</dbReference>
<keyword evidence="2 6" id="KW-0349">Heme</keyword>
<dbReference type="InterPro" id="IPR051811">
    <property type="entry name" value="Cytochrome_c550/c551-like"/>
</dbReference>
<dbReference type="GO" id="GO:0005506">
    <property type="term" value="F:iron ion binding"/>
    <property type="evidence" value="ECO:0007669"/>
    <property type="project" value="InterPro"/>
</dbReference>
<keyword evidence="5 7" id="KW-0408">Iron</keyword>
<dbReference type="RefSeq" id="WP_132370500.1">
    <property type="nucleotide sequence ID" value="NZ_SMAN01000001.1"/>
</dbReference>
<evidence type="ECO:0000256" key="3">
    <source>
        <dbReference type="ARBA" id="ARBA00022723"/>
    </source>
</evidence>
<proteinExistence type="predicted"/>
<dbReference type="PROSITE" id="PS51007">
    <property type="entry name" value="CYTC"/>
    <property type="match status" value="1"/>
</dbReference>
<dbReference type="PANTHER" id="PTHR37823">
    <property type="entry name" value="CYTOCHROME C-553-LIKE"/>
    <property type="match status" value="1"/>
</dbReference>
<dbReference type="Pfam" id="PF13442">
    <property type="entry name" value="Cytochrome_CBB3"/>
    <property type="match status" value="1"/>
</dbReference>
<feature type="region of interest" description="Disordered" evidence="8">
    <location>
        <begin position="33"/>
        <end position="57"/>
    </location>
</feature>
<evidence type="ECO:0000256" key="8">
    <source>
        <dbReference type="SAM" id="MobiDB-lite"/>
    </source>
</evidence>
<keyword evidence="12" id="KW-1185">Reference proteome</keyword>
<sequence>MKKNPIVPYAVIAVLGILAMVILSGVGLNQMDEVQDQDDNQEEQGQGNGEGAADVTNPEEIFSQMCASCHGADLSGGAAGPALTGVADRLSLEEIEDVINNGRPGTAMPGGLVSPEQAEVLAEWLSEQ</sequence>
<feature type="domain" description="Cytochrome c" evidence="10">
    <location>
        <begin position="53"/>
        <end position="128"/>
    </location>
</feature>
<feature type="binding site" description="axial binding residue" evidence="7">
    <location>
        <position position="70"/>
    </location>
    <ligand>
        <name>heme c</name>
        <dbReference type="ChEBI" id="CHEBI:61717"/>
    </ligand>
    <ligandPart>
        <name>Fe</name>
        <dbReference type="ChEBI" id="CHEBI:18248"/>
    </ligandPart>
</feature>
<dbReference type="NCBIfam" id="NF045773">
    <property type="entry name" value="cytochro_C550"/>
    <property type="match status" value="1"/>
</dbReference>
<dbReference type="PANTHER" id="PTHR37823:SF2">
    <property type="entry name" value="CYTOCHROME C-550"/>
    <property type="match status" value="1"/>
</dbReference>
<evidence type="ECO:0000259" key="10">
    <source>
        <dbReference type="PROSITE" id="PS51007"/>
    </source>
</evidence>
<comment type="caution">
    <text evidence="11">The sequence shown here is derived from an EMBL/GenBank/DDBJ whole genome shotgun (WGS) entry which is preliminary data.</text>
</comment>
<reference evidence="11 12" key="1">
    <citation type="submission" date="2019-03" db="EMBL/GenBank/DDBJ databases">
        <title>Genomic Encyclopedia of Type Strains, Phase IV (KMG-IV): sequencing the most valuable type-strain genomes for metagenomic binning, comparative biology and taxonomic classification.</title>
        <authorList>
            <person name="Goeker M."/>
        </authorList>
    </citation>
    <scope>NUCLEOTIDE SEQUENCE [LARGE SCALE GENOMIC DNA]</scope>
    <source>
        <strain evidence="11 12">DSM 25894</strain>
    </source>
</reference>
<gene>
    <name evidence="11" type="ORF">EDD68_101370</name>
</gene>
<evidence type="ECO:0000256" key="9">
    <source>
        <dbReference type="SAM" id="Phobius"/>
    </source>
</evidence>
<dbReference type="InterPro" id="IPR036909">
    <property type="entry name" value="Cyt_c-like_dom_sf"/>
</dbReference>
<evidence type="ECO:0000256" key="6">
    <source>
        <dbReference type="PIRSR" id="PIRSR000025-1"/>
    </source>
</evidence>